<feature type="region of interest" description="Disordered" evidence="1">
    <location>
        <begin position="75"/>
        <end position="167"/>
    </location>
</feature>
<organism evidence="2 3">
    <name type="scientific">Postia placenta MAD-698-R-SB12</name>
    <dbReference type="NCBI Taxonomy" id="670580"/>
    <lineage>
        <taxon>Eukaryota</taxon>
        <taxon>Fungi</taxon>
        <taxon>Dikarya</taxon>
        <taxon>Basidiomycota</taxon>
        <taxon>Agaricomycotina</taxon>
        <taxon>Agaricomycetes</taxon>
        <taxon>Polyporales</taxon>
        <taxon>Adustoporiaceae</taxon>
        <taxon>Rhodonia</taxon>
    </lineage>
</organism>
<gene>
    <name evidence="2" type="ORF">POSPLADRAFT_1041853</name>
</gene>
<dbReference type="GeneID" id="36322938"/>
<protein>
    <submittedName>
        <fullName evidence="2">Uncharacterized protein</fullName>
    </submittedName>
</protein>
<keyword evidence="3" id="KW-1185">Reference proteome</keyword>
<proteinExistence type="predicted"/>
<evidence type="ECO:0000313" key="3">
    <source>
        <dbReference type="Proteomes" id="UP000194127"/>
    </source>
</evidence>
<dbReference type="EMBL" id="KZ110611">
    <property type="protein sequence ID" value="OSX56771.1"/>
    <property type="molecule type" value="Genomic_DNA"/>
</dbReference>
<name>A0A1X6MJY9_9APHY</name>
<reference evidence="2 3" key="1">
    <citation type="submission" date="2017-04" db="EMBL/GenBank/DDBJ databases">
        <title>Genome Sequence of the Model Brown-Rot Fungus Postia placenta SB12.</title>
        <authorList>
            <consortium name="DOE Joint Genome Institute"/>
            <person name="Gaskell J."/>
            <person name="Kersten P."/>
            <person name="Larrondo L.F."/>
            <person name="Canessa P."/>
            <person name="Martinez D."/>
            <person name="Hibbett D."/>
            <person name="Schmoll M."/>
            <person name="Kubicek C.P."/>
            <person name="Martinez A.T."/>
            <person name="Yadav J."/>
            <person name="Master E."/>
            <person name="Magnuson J.K."/>
            <person name="James T."/>
            <person name="Yaver D."/>
            <person name="Berka R."/>
            <person name="Labutti K."/>
            <person name="Lipzen A."/>
            <person name="Aerts A."/>
            <person name="Barry K."/>
            <person name="Henrissat B."/>
            <person name="Blanchette R."/>
            <person name="Grigoriev I."/>
            <person name="Cullen D."/>
        </authorList>
    </citation>
    <scope>NUCLEOTIDE SEQUENCE [LARGE SCALE GENOMIC DNA]</scope>
    <source>
        <strain evidence="2 3">MAD-698-R-SB12</strain>
    </source>
</reference>
<evidence type="ECO:0000313" key="2">
    <source>
        <dbReference type="EMBL" id="OSX56771.1"/>
    </source>
</evidence>
<dbReference type="AlphaFoldDB" id="A0A1X6MJY9"/>
<dbReference type="RefSeq" id="XP_024333565.1">
    <property type="nucleotide sequence ID" value="XM_024477988.1"/>
</dbReference>
<accession>A0A1X6MJY9</accession>
<feature type="compositionally biased region" description="Polar residues" evidence="1">
    <location>
        <begin position="158"/>
        <end position="167"/>
    </location>
</feature>
<feature type="compositionally biased region" description="Polar residues" evidence="1">
    <location>
        <begin position="117"/>
        <end position="136"/>
    </location>
</feature>
<dbReference type="Proteomes" id="UP000194127">
    <property type="component" value="Unassembled WGS sequence"/>
</dbReference>
<evidence type="ECO:0000256" key="1">
    <source>
        <dbReference type="SAM" id="MobiDB-lite"/>
    </source>
</evidence>
<dbReference type="OrthoDB" id="3168922at2759"/>
<sequence length="203" mass="21435">MLPTSPVRRALTPASCDILPARRRAPSIPSAQRPMATASAELPIEEHHAPDFHQILDIFDAPARLGESSRLLARSASVRRPAPPIDSSSRKGISSSVQALPAPITFDGPSRYRGPRVTTTARGAHSSSAVDSTSPYSLPRPETFDGPSRLRPYAHASTRGSSQTLRSTPSSLLLLGLAGGVGLAGWNRHNSADRESGCVNSSA</sequence>